<organism evidence="3 4">
    <name type="scientific">Paeniglutamicibacter antarcticus</name>
    <dbReference type="NCBI Taxonomy" id="494023"/>
    <lineage>
        <taxon>Bacteria</taxon>
        <taxon>Bacillati</taxon>
        <taxon>Actinomycetota</taxon>
        <taxon>Actinomycetes</taxon>
        <taxon>Micrococcales</taxon>
        <taxon>Micrococcaceae</taxon>
        <taxon>Paeniglutamicibacter</taxon>
    </lineage>
</organism>
<dbReference type="Gene3D" id="3.30.1180.10">
    <property type="match status" value="1"/>
</dbReference>
<evidence type="ECO:0000256" key="2">
    <source>
        <dbReference type="SAM" id="MobiDB-lite"/>
    </source>
</evidence>
<feature type="compositionally biased region" description="Basic and acidic residues" evidence="2">
    <location>
        <begin position="334"/>
        <end position="344"/>
    </location>
</feature>
<reference evidence="4" key="1">
    <citation type="journal article" date="2019" name="Int. J. Syst. Evol. Microbiol.">
        <title>The Global Catalogue of Microorganisms (GCM) 10K type strain sequencing project: providing services to taxonomists for standard genome sequencing and annotation.</title>
        <authorList>
            <consortium name="The Broad Institute Genomics Platform"/>
            <consortium name="The Broad Institute Genome Sequencing Center for Infectious Disease"/>
            <person name="Wu L."/>
            <person name="Ma J."/>
        </authorList>
    </citation>
    <scope>NUCLEOTIDE SEQUENCE [LARGE SCALE GENOMIC DNA]</scope>
    <source>
        <strain evidence="4">JCM 18952</strain>
    </source>
</reference>
<comment type="caution">
    <text evidence="3">The sequence shown here is derived from an EMBL/GenBank/DDBJ whole genome shotgun (WGS) entry which is preliminary data.</text>
</comment>
<keyword evidence="1" id="KW-0446">Lipid-binding</keyword>
<evidence type="ECO:0000313" key="4">
    <source>
        <dbReference type="Proteomes" id="UP001501257"/>
    </source>
</evidence>
<dbReference type="Pfam" id="PF02645">
    <property type="entry name" value="DegV"/>
    <property type="match status" value="1"/>
</dbReference>
<dbReference type="PANTHER" id="PTHR33434">
    <property type="entry name" value="DEGV DOMAIN-CONTAINING PROTEIN DR_1986-RELATED"/>
    <property type="match status" value="1"/>
</dbReference>
<keyword evidence="4" id="KW-1185">Reference proteome</keyword>
<dbReference type="PROSITE" id="PS51482">
    <property type="entry name" value="DEGV"/>
    <property type="match status" value="1"/>
</dbReference>
<dbReference type="PANTHER" id="PTHR33434:SF2">
    <property type="entry name" value="FATTY ACID-BINDING PROTEIN TM_1468"/>
    <property type="match status" value="1"/>
</dbReference>
<dbReference type="RefSeq" id="WP_210100820.1">
    <property type="nucleotide sequence ID" value="NZ_BAABLK010000023.1"/>
</dbReference>
<proteinExistence type="predicted"/>
<accession>A0ABP9TM62</accession>
<gene>
    <name evidence="3" type="ORF">GCM10025778_13550</name>
</gene>
<dbReference type="InterPro" id="IPR050270">
    <property type="entry name" value="DegV_domain_contain"/>
</dbReference>
<dbReference type="EMBL" id="BAABLK010000023">
    <property type="protein sequence ID" value="GAA5226822.1"/>
    <property type="molecule type" value="Genomic_DNA"/>
</dbReference>
<dbReference type="SUPFAM" id="SSF82549">
    <property type="entry name" value="DAK1/DegV-like"/>
    <property type="match status" value="1"/>
</dbReference>
<evidence type="ECO:0000313" key="3">
    <source>
        <dbReference type="EMBL" id="GAA5226822.1"/>
    </source>
</evidence>
<dbReference type="NCBIfam" id="TIGR00762">
    <property type="entry name" value="DegV"/>
    <property type="match status" value="1"/>
</dbReference>
<feature type="region of interest" description="Disordered" evidence="2">
    <location>
        <begin position="326"/>
        <end position="407"/>
    </location>
</feature>
<evidence type="ECO:0000256" key="1">
    <source>
        <dbReference type="ARBA" id="ARBA00023121"/>
    </source>
</evidence>
<feature type="region of interest" description="Disordered" evidence="2">
    <location>
        <begin position="1"/>
        <end position="25"/>
    </location>
</feature>
<protein>
    <recommendedName>
        <fullName evidence="5">DegV family protein with EDD domain</fullName>
    </recommendedName>
</protein>
<dbReference type="Gene3D" id="3.40.50.10170">
    <property type="match status" value="1"/>
</dbReference>
<dbReference type="InterPro" id="IPR003797">
    <property type="entry name" value="DegV"/>
</dbReference>
<evidence type="ECO:0008006" key="5">
    <source>
        <dbReference type="Google" id="ProtNLM"/>
    </source>
</evidence>
<dbReference type="Proteomes" id="UP001501257">
    <property type="component" value="Unassembled WGS sequence"/>
</dbReference>
<dbReference type="InterPro" id="IPR043168">
    <property type="entry name" value="DegV_C"/>
</dbReference>
<sequence length="407" mass="41977">MDDSQPARTPPGHASPGGFIGWLRGRLPRTGAEPAAGGSHHKNVPVGVVTDSAAALPGPWAESHGRYLRVVPMPVMVDDQIFSEGTDDVQTELALGFATGKAVRTSRPAPGQLLRAYQELAEAGVKEIISIHLSGSLSGTVDAARLAAESAPVPVTVIDSLTVALAEGFAVMDVVELAGAGAPMAQLREVAAKAAQNHVYFAVPSLEQLRRGGRIGALASMLGTLLNVKPILSMCDGHIIAHEKVRTHSRTLARLVAIARQEAAERGPEVRLAVHYFGNQEAAEEIVQELAGASAFEVLAVPVPAVLGAHTGVGVLAVAIAGGIEPVAPGPLRPEPKPKPEPKPRPAPRPKAGPNPASGSKGVPKPGNVEPHREPLRRIPVPPTSTGGASEAVPAPSPADPAEGDTR</sequence>
<name>A0ABP9TM62_9MICC</name>